<evidence type="ECO:0000256" key="2">
    <source>
        <dbReference type="ARBA" id="ARBA00012176"/>
    </source>
</evidence>
<dbReference type="EC" id="3.5.1.89" evidence="2"/>
<comment type="caution">
    <text evidence="3">The sequence shown here is derived from an EMBL/GenBank/DDBJ whole genome shotgun (WGS) entry which is preliminary data.</text>
</comment>
<dbReference type="SUPFAM" id="SSF102588">
    <property type="entry name" value="LmbE-like"/>
    <property type="match status" value="1"/>
</dbReference>
<dbReference type="EMBL" id="JARBDR010000440">
    <property type="protein sequence ID" value="KAJ8311959.1"/>
    <property type="molecule type" value="Genomic_DNA"/>
</dbReference>
<dbReference type="PANTHER" id="PTHR12993:SF11">
    <property type="entry name" value="N-ACETYLGLUCOSAMINYL-PHOSPHATIDYLINOSITOL DE-N-ACETYLASE"/>
    <property type="match status" value="1"/>
</dbReference>
<accession>A0ABQ9F3I3</accession>
<dbReference type="InterPro" id="IPR003737">
    <property type="entry name" value="GlcNAc_PI_deacetylase-related"/>
</dbReference>
<evidence type="ECO:0000256" key="1">
    <source>
        <dbReference type="ARBA" id="ARBA00006066"/>
    </source>
</evidence>
<evidence type="ECO:0000313" key="3">
    <source>
        <dbReference type="EMBL" id="KAJ8311959.1"/>
    </source>
</evidence>
<sequence length="79" mass="8727">MISCTDGASVWASGDYDGLGSRRTEELKKSCKILGISSDQIIIENDSQLPDNPDINWNEDDVMNKLIPVIYKLQPNAVS</sequence>
<protein>
    <recommendedName>
        <fullName evidence="2">N-acetylglucosaminylphosphatidylinositol deacetylase</fullName>
        <ecNumber evidence="2">3.5.1.89</ecNumber>
    </recommendedName>
</protein>
<name>A0ABQ9F3I3_TEGGR</name>
<dbReference type="PANTHER" id="PTHR12993">
    <property type="entry name" value="N-ACETYLGLUCOSAMINYL-PHOSPHATIDYLINOSITOL DE-N-ACETYLASE-RELATED"/>
    <property type="match status" value="1"/>
</dbReference>
<proteinExistence type="inferred from homology"/>
<gene>
    <name evidence="3" type="ORF">KUTeg_009332</name>
</gene>
<evidence type="ECO:0000313" key="4">
    <source>
        <dbReference type="Proteomes" id="UP001217089"/>
    </source>
</evidence>
<dbReference type="Pfam" id="PF02585">
    <property type="entry name" value="PIG-L"/>
    <property type="match status" value="1"/>
</dbReference>
<keyword evidence="4" id="KW-1185">Reference proteome</keyword>
<dbReference type="Proteomes" id="UP001217089">
    <property type="component" value="Unassembled WGS sequence"/>
</dbReference>
<dbReference type="Gene3D" id="3.40.50.10320">
    <property type="entry name" value="LmbE-like"/>
    <property type="match status" value="1"/>
</dbReference>
<comment type="similarity">
    <text evidence="1">Belongs to the PIGL family.</text>
</comment>
<organism evidence="3 4">
    <name type="scientific">Tegillarca granosa</name>
    <name type="common">Malaysian cockle</name>
    <name type="synonym">Anadara granosa</name>
    <dbReference type="NCBI Taxonomy" id="220873"/>
    <lineage>
        <taxon>Eukaryota</taxon>
        <taxon>Metazoa</taxon>
        <taxon>Spiralia</taxon>
        <taxon>Lophotrochozoa</taxon>
        <taxon>Mollusca</taxon>
        <taxon>Bivalvia</taxon>
        <taxon>Autobranchia</taxon>
        <taxon>Pteriomorphia</taxon>
        <taxon>Arcoida</taxon>
        <taxon>Arcoidea</taxon>
        <taxon>Arcidae</taxon>
        <taxon>Tegillarca</taxon>
    </lineage>
</organism>
<reference evidence="3 4" key="1">
    <citation type="submission" date="2022-12" db="EMBL/GenBank/DDBJ databases">
        <title>Chromosome-level genome of Tegillarca granosa.</title>
        <authorList>
            <person name="Kim J."/>
        </authorList>
    </citation>
    <scope>NUCLEOTIDE SEQUENCE [LARGE SCALE GENOMIC DNA]</scope>
    <source>
        <strain evidence="3">Teg-2019</strain>
        <tissue evidence="3">Adductor muscle</tissue>
    </source>
</reference>
<dbReference type="InterPro" id="IPR024078">
    <property type="entry name" value="LmbE-like_dom_sf"/>
</dbReference>